<accession>A0ABN2HUI4</accession>
<proteinExistence type="predicted"/>
<dbReference type="InterPro" id="IPR036249">
    <property type="entry name" value="Thioredoxin-like_sf"/>
</dbReference>
<evidence type="ECO:0000313" key="3">
    <source>
        <dbReference type="Proteomes" id="UP001500618"/>
    </source>
</evidence>
<comment type="caution">
    <text evidence="2">The sequence shown here is derived from an EMBL/GenBank/DDBJ whole genome shotgun (WGS) entry which is preliminary data.</text>
</comment>
<dbReference type="RefSeq" id="WP_344312757.1">
    <property type="nucleotide sequence ID" value="NZ_BAAANY010000020.1"/>
</dbReference>
<sequence>MSAVVAAVAVVGALSVVNLLLCIGIVRRLREHTEILNTQLGDSGQNRRPAPMYATGQRIAEFTATTVDGADLSRALMTGTTMVGFFTPGCSPCKERMPLFIEQAANHDRDQVLAVVAGTPDASAEYVAKLAPVARVVRENDNGPVAAAFGVDGFPSFALVDADGLVLASGSKLGALAIPVPA</sequence>
<protein>
    <submittedName>
        <fullName evidence="2">TlpA family protein</fullName>
    </submittedName>
</protein>
<dbReference type="CDD" id="cd02966">
    <property type="entry name" value="TlpA_like_family"/>
    <property type="match status" value="1"/>
</dbReference>
<evidence type="ECO:0000313" key="2">
    <source>
        <dbReference type="EMBL" id="GAA1693420.1"/>
    </source>
</evidence>
<dbReference type="Pfam" id="PF00578">
    <property type="entry name" value="AhpC-TSA"/>
    <property type="match status" value="1"/>
</dbReference>
<reference evidence="2 3" key="1">
    <citation type="journal article" date="2019" name="Int. J. Syst. Evol. Microbiol.">
        <title>The Global Catalogue of Microorganisms (GCM) 10K type strain sequencing project: providing services to taxonomists for standard genome sequencing and annotation.</title>
        <authorList>
            <consortium name="The Broad Institute Genomics Platform"/>
            <consortium name="The Broad Institute Genome Sequencing Center for Infectious Disease"/>
            <person name="Wu L."/>
            <person name="Ma J."/>
        </authorList>
    </citation>
    <scope>NUCLEOTIDE SEQUENCE [LARGE SCALE GENOMIC DNA]</scope>
    <source>
        <strain evidence="2 3">JCM 14718</strain>
    </source>
</reference>
<evidence type="ECO:0000259" key="1">
    <source>
        <dbReference type="PROSITE" id="PS51352"/>
    </source>
</evidence>
<dbReference type="Proteomes" id="UP001500618">
    <property type="component" value="Unassembled WGS sequence"/>
</dbReference>
<feature type="domain" description="Thioredoxin" evidence="1">
    <location>
        <begin position="53"/>
        <end position="182"/>
    </location>
</feature>
<organism evidence="2 3">
    <name type="scientific">Fodinicola feengrottensis</name>
    <dbReference type="NCBI Taxonomy" id="435914"/>
    <lineage>
        <taxon>Bacteria</taxon>
        <taxon>Bacillati</taxon>
        <taxon>Actinomycetota</taxon>
        <taxon>Actinomycetes</taxon>
        <taxon>Mycobacteriales</taxon>
        <taxon>Fodinicola</taxon>
    </lineage>
</organism>
<keyword evidence="3" id="KW-1185">Reference proteome</keyword>
<dbReference type="PROSITE" id="PS51352">
    <property type="entry name" value="THIOREDOXIN_2"/>
    <property type="match status" value="1"/>
</dbReference>
<dbReference type="Gene3D" id="3.40.30.10">
    <property type="entry name" value="Glutaredoxin"/>
    <property type="match status" value="1"/>
</dbReference>
<dbReference type="InterPro" id="IPR000866">
    <property type="entry name" value="AhpC/TSA"/>
</dbReference>
<name>A0ABN2HUI4_9ACTN</name>
<gene>
    <name evidence="2" type="ORF">GCM10009765_48370</name>
</gene>
<dbReference type="InterPro" id="IPR013766">
    <property type="entry name" value="Thioredoxin_domain"/>
</dbReference>
<dbReference type="EMBL" id="BAAANY010000020">
    <property type="protein sequence ID" value="GAA1693420.1"/>
    <property type="molecule type" value="Genomic_DNA"/>
</dbReference>
<dbReference type="SUPFAM" id="SSF52833">
    <property type="entry name" value="Thioredoxin-like"/>
    <property type="match status" value="1"/>
</dbReference>